<dbReference type="PROSITE" id="PS50056">
    <property type="entry name" value="TYR_PHOSPHATASE_2"/>
    <property type="match status" value="1"/>
</dbReference>
<dbReference type="GO" id="GO:0005829">
    <property type="term" value="C:cytosol"/>
    <property type="evidence" value="ECO:0007669"/>
    <property type="project" value="TreeGrafter"/>
</dbReference>
<comment type="catalytic activity">
    <reaction evidence="4">
        <text>O-phospho-L-seryl-[protein] + H2O = L-seryl-[protein] + phosphate</text>
        <dbReference type="Rhea" id="RHEA:20629"/>
        <dbReference type="Rhea" id="RHEA-COMP:9863"/>
        <dbReference type="Rhea" id="RHEA-COMP:11604"/>
        <dbReference type="ChEBI" id="CHEBI:15377"/>
        <dbReference type="ChEBI" id="CHEBI:29999"/>
        <dbReference type="ChEBI" id="CHEBI:43474"/>
        <dbReference type="ChEBI" id="CHEBI:83421"/>
        <dbReference type="EC" id="3.1.3.16"/>
    </reaction>
</comment>
<dbReference type="InterPro" id="IPR016130">
    <property type="entry name" value="Tyr_Pase_AS"/>
</dbReference>
<dbReference type="Proteomes" id="UP001309876">
    <property type="component" value="Unassembled WGS sequence"/>
</dbReference>
<evidence type="ECO:0000256" key="3">
    <source>
        <dbReference type="ARBA" id="ARBA00022912"/>
    </source>
</evidence>
<dbReference type="InterPro" id="IPR000387">
    <property type="entry name" value="Tyr_Pase_dom"/>
</dbReference>
<accession>A0AAN7YEP2</accession>
<evidence type="ECO:0000256" key="5">
    <source>
        <dbReference type="ARBA" id="ARBA00048336"/>
    </source>
</evidence>
<evidence type="ECO:0000256" key="2">
    <source>
        <dbReference type="ARBA" id="ARBA00022801"/>
    </source>
</evidence>
<comment type="catalytic activity">
    <reaction evidence="5">
        <text>O-phospho-L-threonyl-[protein] + H2O = L-threonyl-[protein] + phosphate</text>
        <dbReference type="Rhea" id="RHEA:47004"/>
        <dbReference type="Rhea" id="RHEA-COMP:11060"/>
        <dbReference type="Rhea" id="RHEA-COMP:11605"/>
        <dbReference type="ChEBI" id="CHEBI:15377"/>
        <dbReference type="ChEBI" id="CHEBI:30013"/>
        <dbReference type="ChEBI" id="CHEBI:43474"/>
        <dbReference type="ChEBI" id="CHEBI:61977"/>
        <dbReference type="EC" id="3.1.3.16"/>
    </reaction>
</comment>
<sequence>MTTVLGSRSKFLQKSKSSNPVVQRYLPTPSTPIIPDMIIPNLYLCDMGTARGVLLPTYPGQGRPVIRYVLSVLDNSISQPKPKPVNMDKFVQKLIIMDDTIDANLLPKLGEACDWIDEMMSKADGGVLVHCQLGQSRSASVVIAYLMRKQNMDYQTALSKVKYRRSIVRPNPGFQTQLQMWHQMGCDIFEPDPQTTGQLRQKEQYSQWKEEQRLRIHKSMTF</sequence>
<dbReference type="InterPro" id="IPR020422">
    <property type="entry name" value="TYR_PHOSPHATASE_DUAL_dom"/>
</dbReference>
<dbReference type="PANTHER" id="PTHR45948">
    <property type="entry name" value="DUAL SPECIFICITY PROTEIN PHOSPHATASE DDB_G0269404-RELATED"/>
    <property type="match status" value="1"/>
</dbReference>
<evidence type="ECO:0000313" key="8">
    <source>
        <dbReference type="EMBL" id="KAK5083569.1"/>
    </source>
</evidence>
<proteinExistence type="inferred from homology"/>
<evidence type="ECO:0000313" key="9">
    <source>
        <dbReference type="Proteomes" id="UP001309876"/>
    </source>
</evidence>
<dbReference type="EMBL" id="JAVRRJ010000006">
    <property type="protein sequence ID" value="KAK5083569.1"/>
    <property type="molecule type" value="Genomic_DNA"/>
</dbReference>
<comment type="similarity">
    <text evidence="1">Belongs to the protein-tyrosine phosphatase family. Non-receptor class dual specificity subfamily.</text>
</comment>
<dbReference type="Gene3D" id="3.90.190.10">
    <property type="entry name" value="Protein tyrosine phosphatase superfamily"/>
    <property type="match status" value="1"/>
</dbReference>
<dbReference type="PROSITE" id="PS50054">
    <property type="entry name" value="TYR_PHOSPHATASE_DUAL"/>
    <property type="match status" value="1"/>
</dbReference>
<dbReference type="AlphaFoldDB" id="A0AAN7YEP2"/>
<dbReference type="SMART" id="SM00195">
    <property type="entry name" value="DSPc"/>
    <property type="match status" value="1"/>
</dbReference>
<evidence type="ECO:0008006" key="10">
    <source>
        <dbReference type="Google" id="ProtNLM"/>
    </source>
</evidence>
<comment type="caution">
    <text evidence="8">The sequence shown here is derived from an EMBL/GenBank/DDBJ whole genome shotgun (WGS) entry which is preliminary data.</text>
</comment>
<evidence type="ECO:0000259" key="7">
    <source>
        <dbReference type="PROSITE" id="PS50056"/>
    </source>
</evidence>
<keyword evidence="2" id="KW-0378">Hydrolase</keyword>
<keyword evidence="3" id="KW-0904">Protein phosphatase</keyword>
<dbReference type="GO" id="GO:0004722">
    <property type="term" value="F:protein serine/threonine phosphatase activity"/>
    <property type="evidence" value="ECO:0007669"/>
    <property type="project" value="UniProtKB-EC"/>
</dbReference>
<organism evidence="8 9">
    <name type="scientific">Lithohypha guttulata</name>
    <dbReference type="NCBI Taxonomy" id="1690604"/>
    <lineage>
        <taxon>Eukaryota</taxon>
        <taxon>Fungi</taxon>
        <taxon>Dikarya</taxon>
        <taxon>Ascomycota</taxon>
        <taxon>Pezizomycotina</taxon>
        <taxon>Eurotiomycetes</taxon>
        <taxon>Chaetothyriomycetidae</taxon>
        <taxon>Chaetothyriales</taxon>
        <taxon>Trichomeriaceae</taxon>
        <taxon>Lithohypha</taxon>
    </lineage>
</organism>
<evidence type="ECO:0000256" key="1">
    <source>
        <dbReference type="ARBA" id="ARBA00008601"/>
    </source>
</evidence>
<reference evidence="8 9" key="1">
    <citation type="submission" date="2023-08" db="EMBL/GenBank/DDBJ databases">
        <title>Black Yeasts Isolated from many extreme environments.</title>
        <authorList>
            <person name="Coleine C."/>
            <person name="Stajich J.E."/>
            <person name="Selbmann L."/>
        </authorList>
    </citation>
    <scope>NUCLEOTIDE SEQUENCE [LARGE SCALE GENOMIC DNA]</scope>
    <source>
        <strain evidence="8 9">CCFEE 5910</strain>
    </source>
</reference>
<feature type="domain" description="Tyrosine-protein phosphatase" evidence="6">
    <location>
        <begin position="34"/>
        <end position="187"/>
    </location>
</feature>
<dbReference type="PROSITE" id="PS00383">
    <property type="entry name" value="TYR_PHOSPHATASE_1"/>
    <property type="match status" value="1"/>
</dbReference>
<dbReference type="InterPro" id="IPR000340">
    <property type="entry name" value="Dual-sp_phosphatase_cat-dom"/>
</dbReference>
<protein>
    <recommendedName>
        <fullName evidence="10">Protein-tyrosine-phosphatase</fullName>
    </recommendedName>
</protein>
<dbReference type="GO" id="GO:0007165">
    <property type="term" value="P:signal transduction"/>
    <property type="evidence" value="ECO:0007669"/>
    <property type="project" value="TreeGrafter"/>
</dbReference>
<dbReference type="CDD" id="cd14498">
    <property type="entry name" value="DSP"/>
    <property type="match status" value="1"/>
</dbReference>
<dbReference type="InterPro" id="IPR029021">
    <property type="entry name" value="Prot-tyrosine_phosphatase-like"/>
</dbReference>
<dbReference type="GO" id="GO:0004725">
    <property type="term" value="F:protein tyrosine phosphatase activity"/>
    <property type="evidence" value="ECO:0007669"/>
    <property type="project" value="TreeGrafter"/>
</dbReference>
<evidence type="ECO:0000256" key="4">
    <source>
        <dbReference type="ARBA" id="ARBA00047761"/>
    </source>
</evidence>
<evidence type="ECO:0000259" key="6">
    <source>
        <dbReference type="PROSITE" id="PS50054"/>
    </source>
</evidence>
<dbReference type="SUPFAM" id="SSF52799">
    <property type="entry name" value="(Phosphotyrosine protein) phosphatases II"/>
    <property type="match status" value="1"/>
</dbReference>
<keyword evidence="9" id="KW-1185">Reference proteome</keyword>
<dbReference type="PANTHER" id="PTHR45948:SF2">
    <property type="entry name" value="DUAL SPECIFICITY PROTEIN PHOSPHATASE"/>
    <property type="match status" value="1"/>
</dbReference>
<name>A0AAN7YEP2_9EURO</name>
<feature type="domain" description="Tyrosine specific protein phosphatases" evidence="7">
    <location>
        <begin position="113"/>
        <end position="165"/>
    </location>
</feature>
<gene>
    <name evidence="8" type="ORF">LTR05_006072</name>
</gene>
<dbReference type="Pfam" id="PF00782">
    <property type="entry name" value="DSPc"/>
    <property type="match status" value="1"/>
</dbReference>